<reference evidence="3" key="2">
    <citation type="submission" date="2020-09" db="EMBL/GenBank/DDBJ databases">
        <authorList>
            <person name="Sun Q."/>
            <person name="Sedlacek I."/>
        </authorList>
    </citation>
    <scope>NUCLEOTIDE SEQUENCE</scope>
    <source>
        <strain evidence="3">CCM 7684</strain>
    </source>
</reference>
<dbReference type="EMBL" id="BMCP01000001">
    <property type="protein sequence ID" value="GGE37351.1"/>
    <property type="molecule type" value="Genomic_DNA"/>
</dbReference>
<sequence length="320" mass="34627">MKKWITTALAAFSLSTVSALAQDAWPERAVTIVVPFSAGTGTDVVTRVFAQELEKKFGQPFVVENRPGANGTTASGVVARSEPDGYTLVIGGTTSHAASHSILKNVTYDPVTDFDAVAGLGEYPYFLLVNAKDPYPDLKSLVEGIRKTPGELSYGYGNSLGQLICGILKNRYNLDITAVPYKSSPPAIQDLLGQRITYMFNDLTAALPQVKSGALRILAVSTENRSDLLPEVPTLTEAGMPLFPAAAWSGVFAPKGTPEPIVEKLRTEIGIIAKRDDIRKKLGDMGFETMQDQEKPFIEHVKADVEKWNRLAKDAGITPQ</sequence>
<dbReference type="Proteomes" id="UP000602745">
    <property type="component" value="Unassembled WGS sequence"/>
</dbReference>
<gene>
    <name evidence="3" type="ORF">GCM10007276_13460</name>
</gene>
<dbReference type="PIRSF" id="PIRSF017082">
    <property type="entry name" value="YflP"/>
    <property type="match status" value="1"/>
</dbReference>
<organism evidence="3 4">
    <name type="scientific">Agaricicola taiwanensis</name>
    <dbReference type="NCBI Taxonomy" id="591372"/>
    <lineage>
        <taxon>Bacteria</taxon>
        <taxon>Pseudomonadati</taxon>
        <taxon>Pseudomonadota</taxon>
        <taxon>Alphaproteobacteria</taxon>
        <taxon>Rhodobacterales</taxon>
        <taxon>Paracoccaceae</taxon>
        <taxon>Agaricicola</taxon>
    </lineage>
</organism>
<dbReference type="Pfam" id="PF03401">
    <property type="entry name" value="TctC"/>
    <property type="match status" value="1"/>
</dbReference>
<protein>
    <submittedName>
        <fullName evidence="3">ABC transporter substrate-binding protein</fullName>
    </submittedName>
</protein>
<dbReference type="InterPro" id="IPR042100">
    <property type="entry name" value="Bug_dom1"/>
</dbReference>
<dbReference type="PANTHER" id="PTHR42928">
    <property type="entry name" value="TRICARBOXYLATE-BINDING PROTEIN"/>
    <property type="match status" value="1"/>
</dbReference>
<dbReference type="SUPFAM" id="SSF53850">
    <property type="entry name" value="Periplasmic binding protein-like II"/>
    <property type="match status" value="1"/>
</dbReference>
<comment type="caution">
    <text evidence="3">The sequence shown here is derived from an EMBL/GenBank/DDBJ whole genome shotgun (WGS) entry which is preliminary data.</text>
</comment>
<dbReference type="AlphaFoldDB" id="A0A8J2VQX3"/>
<feature type="signal peptide" evidence="2">
    <location>
        <begin position="1"/>
        <end position="21"/>
    </location>
</feature>
<dbReference type="InterPro" id="IPR005064">
    <property type="entry name" value="BUG"/>
</dbReference>
<evidence type="ECO:0000313" key="3">
    <source>
        <dbReference type="EMBL" id="GGE37351.1"/>
    </source>
</evidence>
<evidence type="ECO:0000256" key="2">
    <source>
        <dbReference type="SAM" id="SignalP"/>
    </source>
</evidence>
<evidence type="ECO:0000313" key="4">
    <source>
        <dbReference type="Proteomes" id="UP000602745"/>
    </source>
</evidence>
<keyword evidence="4" id="KW-1185">Reference proteome</keyword>
<dbReference type="Gene3D" id="3.40.190.150">
    <property type="entry name" value="Bordetella uptake gene, domain 1"/>
    <property type="match status" value="1"/>
</dbReference>
<dbReference type="RefSeq" id="WP_188408892.1">
    <property type="nucleotide sequence ID" value="NZ_BMCP01000001.1"/>
</dbReference>
<dbReference type="PANTHER" id="PTHR42928:SF5">
    <property type="entry name" value="BLR1237 PROTEIN"/>
    <property type="match status" value="1"/>
</dbReference>
<evidence type="ECO:0000256" key="1">
    <source>
        <dbReference type="ARBA" id="ARBA00006987"/>
    </source>
</evidence>
<proteinExistence type="inferred from homology"/>
<accession>A0A8J2VQX3</accession>
<name>A0A8J2VQX3_9RHOB</name>
<keyword evidence="2" id="KW-0732">Signal</keyword>
<comment type="similarity">
    <text evidence="1">Belongs to the UPF0065 (bug) family.</text>
</comment>
<dbReference type="Gene3D" id="3.40.190.10">
    <property type="entry name" value="Periplasmic binding protein-like II"/>
    <property type="match status" value="1"/>
</dbReference>
<dbReference type="CDD" id="cd07012">
    <property type="entry name" value="PBP2_Bug_TTT"/>
    <property type="match status" value="1"/>
</dbReference>
<feature type="chain" id="PRO_5035237475" evidence="2">
    <location>
        <begin position="22"/>
        <end position="320"/>
    </location>
</feature>
<reference evidence="3" key="1">
    <citation type="journal article" date="2014" name="Int. J. Syst. Evol. Microbiol.">
        <title>Complete genome sequence of Corynebacterium casei LMG S-19264T (=DSM 44701T), isolated from a smear-ripened cheese.</title>
        <authorList>
            <consortium name="US DOE Joint Genome Institute (JGI-PGF)"/>
            <person name="Walter F."/>
            <person name="Albersmeier A."/>
            <person name="Kalinowski J."/>
            <person name="Ruckert C."/>
        </authorList>
    </citation>
    <scope>NUCLEOTIDE SEQUENCE</scope>
    <source>
        <strain evidence="3">CCM 7684</strain>
    </source>
</reference>